<keyword evidence="1" id="KW-0812">Transmembrane</keyword>
<protein>
    <submittedName>
        <fullName evidence="2">Uncharacterized protein</fullName>
    </submittedName>
</protein>
<evidence type="ECO:0000256" key="1">
    <source>
        <dbReference type="SAM" id="Phobius"/>
    </source>
</evidence>
<comment type="caution">
    <text evidence="2">The sequence shown here is derived from an EMBL/GenBank/DDBJ whole genome shotgun (WGS) entry which is preliminary data.</text>
</comment>
<dbReference type="EMBL" id="QZWG01000012">
    <property type="protein sequence ID" value="RZB76111.1"/>
    <property type="molecule type" value="Genomic_DNA"/>
</dbReference>
<name>A0A445GC14_GLYSO</name>
<evidence type="ECO:0000313" key="5">
    <source>
        <dbReference type="Proteomes" id="UP000289340"/>
    </source>
</evidence>
<proteinExistence type="predicted"/>
<organism evidence="2 5">
    <name type="scientific">Glycine soja</name>
    <name type="common">Wild soybean</name>
    <dbReference type="NCBI Taxonomy" id="3848"/>
    <lineage>
        <taxon>Eukaryota</taxon>
        <taxon>Viridiplantae</taxon>
        <taxon>Streptophyta</taxon>
        <taxon>Embryophyta</taxon>
        <taxon>Tracheophyta</taxon>
        <taxon>Spermatophyta</taxon>
        <taxon>Magnoliopsida</taxon>
        <taxon>eudicotyledons</taxon>
        <taxon>Gunneridae</taxon>
        <taxon>Pentapetalae</taxon>
        <taxon>rosids</taxon>
        <taxon>fabids</taxon>
        <taxon>Fabales</taxon>
        <taxon>Fabaceae</taxon>
        <taxon>Papilionoideae</taxon>
        <taxon>50 kb inversion clade</taxon>
        <taxon>NPAAA clade</taxon>
        <taxon>indigoferoid/millettioid clade</taxon>
        <taxon>Phaseoleae</taxon>
        <taxon>Glycine</taxon>
        <taxon>Glycine subgen. Soja</taxon>
    </lineage>
</organism>
<feature type="transmembrane region" description="Helical" evidence="1">
    <location>
        <begin position="20"/>
        <end position="41"/>
    </location>
</feature>
<accession>A0A445GC14</accession>
<dbReference type="EMBL" id="QZWG01000017">
    <property type="protein sequence ID" value="RZB58725.1"/>
    <property type="molecule type" value="Genomic_DNA"/>
</dbReference>
<dbReference type="Proteomes" id="UP000289340">
    <property type="component" value="Chromosome 17"/>
</dbReference>
<keyword evidence="1" id="KW-0472">Membrane</keyword>
<evidence type="ECO:0000313" key="2">
    <source>
        <dbReference type="EMBL" id="RZB58725.1"/>
    </source>
</evidence>
<dbReference type="AlphaFoldDB" id="A0A445GC14"/>
<dbReference type="Proteomes" id="UP000289340">
    <property type="component" value="Chromosome 12"/>
</dbReference>
<evidence type="ECO:0000313" key="4">
    <source>
        <dbReference type="EMBL" id="RZB91817.1"/>
    </source>
</evidence>
<reference evidence="2 5" key="1">
    <citation type="submission" date="2018-09" db="EMBL/GenBank/DDBJ databases">
        <title>A high-quality reference genome of wild soybean provides a powerful tool to mine soybean genomes.</title>
        <authorList>
            <person name="Xie M."/>
            <person name="Chung C.Y.L."/>
            <person name="Li M.-W."/>
            <person name="Wong F.-L."/>
            <person name="Chan T.-F."/>
            <person name="Lam H.-M."/>
        </authorList>
    </citation>
    <scope>NUCLEOTIDE SEQUENCE [LARGE SCALE GENOMIC DNA]</scope>
    <source>
        <strain evidence="5">cv. W05</strain>
        <tissue evidence="2">Hypocotyl of etiolated seedlings</tissue>
    </source>
</reference>
<sequence>MQTSPIGVDGYRDKVVAVDFWFFLFVQVCVGSFSYICLNWFRTIKFEEATHSIIIK</sequence>
<evidence type="ECO:0000313" key="3">
    <source>
        <dbReference type="EMBL" id="RZB76111.1"/>
    </source>
</evidence>
<dbReference type="Proteomes" id="UP000289340">
    <property type="component" value="Chromosome 9"/>
</dbReference>
<keyword evidence="5" id="KW-1185">Reference proteome</keyword>
<dbReference type="EMBL" id="QZWG01000009">
    <property type="protein sequence ID" value="RZB91817.1"/>
    <property type="molecule type" value="Genomic_DNA"/>
</dbReference>
<keyword evidence="1" id="KW-1133">Transmembrane helix</keyword>
<gene>
    <name evidence="4" type="ORF">D0Y65_023997</name>
    <name evidence="3" type="ORF">D0Y65_034561</name>
    <name evidence="2" type="ORF">D0Y65_047020</name>
</gene>